<protein>
    <recommendedName>
        <fullName evidence="4">RRM domain-containing protein</fullName>
    </recommendedName>
</protein>
<dbReference type="OrthoDB" id="2935572at2759"/>
<dbReference type="InterPro" id="IPR012677">
    <property type="entry name" value="Nucleotide-bd_a/b_plait_sf"/>
</dbReference>
<dbReference type="SUPFAM" id="SSF54928">
    <property type="entry name" value="RNA-binding domain, RBD"/>
    <property type="match status" value="1"/>
</dbReference>
<reference evidence="2 3" key="2">
    <citation type="journal article" date="2013" name="PLoS Genet.">
        <title>Comparative genome structure, secondary metabolite, and effector coding capacity across Cochliobolus pathogens.</title>
        <authorList>
            <person name="Condon B.J."/>
            <person name="Leng Y."/>
            <person name="Wu D."/>
            <person name="Bushley K.E."/>
            <person name="Ohm R.A."/>
            <person name="Otillar R."/>
            <person name="Martin J."/>
            <person name="Schackwitz W."/>
            <person name="Grimwood J."/>
            <person name="MohdZainudin N."/>
            <person name="Xue C."/>
            <person name="Wang R."/>
            <person name="Manning V.A."/>
            <person name="Dhillon B."/>
            <person name="Tu Z.J."/>
            <person name="Steffenson B.J."/>
            <person name="Salamov A."/>
            <person name="Sun H."/>
            <person name="Lowry S."/>
            <person name="LaButti K."/>
            <person name="Han J."/>
            <person name="Copeland A."/>
            <person name="Lindquist E."/>
            <person name="Barry K."/>
            <person name="Schmutz J."/>
            <person name="Baker S.E."/>
            <person name="Ciuffetti L.M."/>
            <person name="Grigoriev I.V."/>
            <person name="Zhong S."/>
            <person name="Turgeon B.G."/>
        </authorList>
    </citation>
    <scope>NUCLEOTIDE SEQUENCE [LARGE SCALE GENOMIC DNA]</scope>
    <source>
        <strain evidence="3">28A</strain>
    </source>
</reference>
<organism evidence="2 3">
    <name type="scientific">Exserohilum turcicum (strain 28A)</name>
    <name type="common">Northern leaf blight fungus</name>
    <name type="synonym">Setosphaeria turcica</name>
    <dbReference type="NCBI Taxonomy" id="671987"/>
    <lineage>
        <taxon>Eukaryota</taxon>
        <taxon>Fungi</taxon>
        <taxon>Dikarya</taxon>
        <taxon>Ascomycota</taxon>
        <taxon>Pezizomycotina</taxon>
        <taxon>Dothideomycetes</taxon>
        <taxon>Pleosporomycetidae</taxon>
        <taxon>Pleosporales</taxon>
        <taxon>Pleosporineae</taxon>
        <taxon>Pleosporaceae</taxon>
        <taxon>Exserohilum</taxon>
    </lineage>
</organism>
<keyword evidence="3" id="KW-1185">Reference proteome</keyword>
<accession>R0K2V3</accession>
<dbReference type="CDD" id="cd12261">
    <property type="entry name" value="RRM1_3_MRN1"/>
    <property type="match status" value="1"/>
</dbReference>
<proteinExistence type="predicted"/>
<dbReference type="AlphaFoldDB" id="R0K2V3"/>
<reference evidence="2 3" key="1">
    <citation type="journal article" date="2012" name="PLoS Pathog.">
        <title>Diverse lifestyles and strategies of plant pathogenesis encoded in the genomes of eighteen Dothideomycetes fungi.</title>
        <authorList>
            <person name="Ohm R.A."/>
            <person name="Feau N."/>
            <person name="Henrissat B."/>
            <person name="Schoch C.L."/>
            <person name="Horwitz B.A."/>
            <person name="Barry K.W."/>
            <person name="Condon B.J."/>
            <person name="Copeland A.C."/>
            <person name="Dhillon B."/>
            <person name="Glaser F."/>
            <person name="Hesse C.N."/>
            <person name="Kosti I."/>
            <person name="LaButti K."/>
            <person name="Lindquist E.A."/>
            <person name="Lucas S."/>
            <person name="Salamov A.A."/>
            <person name="Bradshaw R.E."/>
            <person name="Ciuffetti L."/>
            <person name="Hamelin R.C."/>
            <person name="Kema G.H.J."/>
            <person name="Lawrence C."/>
            <person name="Scott J.A."/>
            <person name="Spatafora J.W."/>
            <person name="Turgeon B.G."/>
            <person name="de Wit P.J.G.M."/>
            <person name="Zhong S."/>
            <person name="Goodwin S.B."/>
            <person name="Grigoriev I.V."/>
        </authorList>
    </citation>
    <scope>NUCLEOTIDE SEQUENCE [LARGE SCALE GENOMIC DNA]</scope>
    <source>
        <strain evidence="3">28A</strain>
    </source>
</reference>
<feature type="compositionally biased region" description="Polar residues" evidence="1">
    <location>
        <begin position="116"/>
        <end position="128"/>
    </location>
</feature>
<evidence type="ECO:0000256" key="1">
    <source>
        <dbReference type="SAM" id="MobiDB-lite"/>
    </source>
</evidence>
<dbReference type="eggNOG" id="KOG0118">
    <property type="taxonomic scope" value="Eukaryota"/>
</dbReference>
<dbReference type="STRING" id="671987.R0K2V3"/>
<evidence type="ECO:0000313" key="2">
    <source>
        <dbReference type="EMBL" id="EOA82707.1"/>
    </source>
</evidence>
<gene>
    <name evidence="2" type="ORF">SETTUDRAFT_180902</name>
</gene>
<dbReference type="RefSeq" id="XP_008029746.1">
    <property type="nucleotide sequence ID" value="XM_008031555.1"/>
</dbReference>
<sequence>MATVTIGKSYFEALLRRAEFASRLPIFPCIYRYGTDLSNTVTITKAEHEHIVRALREYHLLKNALFRRGLTAETLETLLQDEGGTTNEEPSSHGYESDHTPVRARPGAMAGHAHDQSTFGNGTQSTMSPRPHHRAYREPEPFICSPGSPPDDDDDDETHSPSQRIPLHTQRTVLITNLPERTTHKDLASIVRGGRLLDIFLRNDRTATVSFVEGAAEFLAYTKRNDIYLHMKRLEFRWSDRQFHVPSHVSNKIANGATRNLVVRNVAGKVTADQIRDHLDHIHNLVVVDIYFKNGDAYISTNSVHNALFARTCMMSRTVYKGARIEYYPDECAEPLPRPVKSYAHTPSVAPKPAPLVNQYALLDAGLDEDSGSEDEFYKIHGVQVDGRHFADGVAI</sequence>
<dbReference type="GO" id="GO:0003676">
    <property type="term" value="F:nucleic acid binding"/>
    <property type="evidence" value="ECO:0007669"/>
    <property type="project" value="InterPro"/>
</dbReference>
<dbReference type="GeneID" id="19401802"/>
<evidence type="ECO:0000313" key="3">
    <source>
        <dbReference type="Proteomes" id="UP000016935"/>
    </source>
</evidence>
<name>R0K2V3_EXST2</name>
<dbReference type="InterPro" id="IPR035979">
    <property type="entry name" value="RBD_domain_sf"/>
</dbReference>
<feature type="region of interest" description="Disordered" evidence="1">
    <location>
        <begin position="80"/>
        <end position="169"/>
    </location>
</feature>
<dbReference type="Gene3D" id="3.30.70.330">
    <property type="match status" value="1"/>
</dbReference>
<dbReference type="EMBL" id="KB908844">
    <property type="protein sequence ID" value="EOA82707.1"/>
    <property type="molecule type" value="Genomic_DNA"/>
</dbReference>
<dbReference type="Proteomes" id="UP000016935">
    <property type="component" value="Unassembled WGS sequence"/>
</dbReference>
<dbReference type="HOGENOM" id="CLU_043434_0_0_1"/>
<evidence type="ECO:0008006" key="4">
    <source>
        <dbReference type="Google" id="ProtNLM"/>
    </source>
</evidence>